<comment type="caution">
    <text evidence="6">The sequence shown here is derived from an EMBL/GenBank/DDBJ whole genome shotgun (WGS) entry which is preliminary data.</text>
</comment>
<dbReference type="Gene3D" id="2.120.10.30">
    <property type="entry name" value="TolB, C-terminal domain"/>
    <property type="match status" value="1"/>
</dbReference>
<evidence type="ECO:0000256" key="3">
    <source>
        <dbReference type="ARBA" id="ARBA00023180"/>
    </source>
</evidence>
<keyword evidence="2" id="KW-0597">Phosphoprotein</keyword>
<protein>
    <submittedName>
        <fullName evidence="6">SMP-30/gluconolactonase/LRE family protein</fullName>
    </submittedName>
</protein>
<gene>
    <name evidence="6" type="ORF">ACIB24_01325</name>
</gene>
<name>A0ABW8AH73_9ACTN</name>
<dbReference type="Proteomes" id="UP001612915">
    <property type="component" value="Unassembled WGS sequence"/>
</dbReference>
<feature type="domain" description="Strictosidine synthase conserved region" evidence="5">
    <location>
        <begin position="135"/>
        <end position="217"/>
    </location>
</feature>
<dbReference type="PANTHER" id="PTHR10426">
    <property type="entry name" value="STRICTOSIDINE SYNTHASE-RELATED"/>
    <property type="match status" value="1"/>
</dbReference>
<dbReference type="EMBL" id="JBITLV010000001">
    <property type="protein sequence ID" value="MFI7585699.1"/>
    <property type="molecule type" value="Genomic_DNA"/>
</dbReference>
<feature type="compositionally biased region" description="Basic and acidic residues" evidence="4">
    <location>
        <begin position="15"/>
        <end position="25"/>
    </location>
</feature>
<dbReference type="SUPFAM" id="SSF63829">
    <property type="entry name" value="Calcium-dependent phosphotriesterase"/>
    <property type="match status" value="1"/>
</dbReference>
<evidence type="ECO:0000256" key="2">
    <source>
        <dbReference type="ARBA" id="ARBA00022553"/>
    </source>
</evidence>
<evidence type="ECO:0000313" key="7">
    <source>
        <dbReference type="Proteomes" id="UP001612915"/>
    </source>
</evidence>
<dbReference type="InterPro" id="IPR018119">
    <property type="entry name" value="Strictosidine_synth_cons-reg"/>
</dbReference>
<evidence type="ECO:0000313" key="6">
    <source>
        <dbReference type="EMBL" id="MFI7585699.1"/>
    </source>
</evidence>
<dbReference type="PANTHER" id="PTHR10426:SF88">
    <property type="entry name" value="ADIPOCYTE PLASMA MEMBRANE-ASSOCIATED PROTEIN HEMOMUCIN-RELATED"/>
    <property type="match status" value="1"/>
</dbReference>
<comment type="similarity">
    <text evidence="1">Belongs to the strictosidine synthase family.</text>
</comment>
<evidence type="ECO:0000256" key="1">
    <source>
        <dbReference type="ARBA" id="ARBA00009191"/>
    </source>
</evidence>
<evidence type="ECO:0000256" key="4">
    <source>
        <dbReference type="SAM" id="MobiDB-lite"/>
    </source>
</evidence>
<dbReference type="Pfam" id="PF20067">
    <property type="entry name" value="SSL_N"/>
    <property type="match status" value="1"/>
</dbReference>
<accession>A0ABW8AH73</accession>
<keyword evidence="7" id="KW-1185">Reference proteome</keyword>
<feature type="region of interest" description="Disordered" evidence="4">
    <location>
        <begin position="1"/>
        <end position="25"/>
    </location>
</feature>
<dbReference type="InterPro" id="IPR011042">
    <property type="entry name" value="6-blade_b-propeller_TolB-like"/>
</dbReference>
<keyword evidence="3" id="KW-0325">Glycoprotein</keyword>
<dbReference type="RefSeq" id="WP_398274036.1">
    <property type="nucleotide sequence ID" value="NZ_JBITLV010000001.1"/>
</dbReference>
<organism evidence="6 7">
    <name type="scientific">Spongisporangium articulatum</name>
    <dbReference type="NCBI Taxonomy" id="3362603"/>
    <lineage>
        <taxon>Bacteria</taxon>
        <taxon>Bacillati</taxon>
        <taxon>Actinomycetota</taxon>
        <taxon>Actinomycetes</taxon>
        <taxon>Kineosporiales</taxon>
        <taxon>Kineosporiaceae</taxon>
        <taxon>Spongisporangium</taxon>
    </lineage>
</organism>
<reference evidence="6 7" key="1">
    <citation type="submission" date="2024-10" db="EMBL/GenBank/DDBJ databases">
        <title>The Natural Products Discovery Center: Release of the First 8490 Sequenced Strains for Exploring Actinobacteria Biosynthetic Diversity.</title>
        <authorList>
            <person name="Kalkreuter E."/>
            <person name="Kautsar S.A."/>
            <person name="Yang D."/>
            <person name="Bader C.D."/>
            <person name="Teijaro C.N."/>
            <person name="Fluegel L."/>
            <person name="Davis C.M."/>
            <person name="Simpson J.R."/>
            <person name="Lauterbach L."/>
            <person name="Steele A.D."/>
            <person name="Gui C."/>
            <person name="Meng S."/>
            <person name="Li G."/>
            <person name="Viehrig K."/>
            <person name="Ye F."/>
            <person name="Su P."/>
            <person name="Kiefer A.F."/>
            <person name="Nichols A."/>
            <person name="Cepeda A.J."/>
            <person name="Yan W."/>
            <person name="Fan B."/>
            <person name="Jiang Y."/>
            <person name="Adhikari A."/>
            <person name="Zheng C.-J."/>
            <person name="Schuster L."/>
            <person name="Cowan T.M."/>
            <person name="Smanski M.J."/>
            <person name="Chevrette M.G."/>
            <person name="De Carvalho L.P.S."/>
            <person name="Shen B."/>
        </authorList>
    </citation>
    <scope>NUCLEOTIDE SEQUENCE [LARGE SCALE GENOMIC DNA]</scope>
    <source>
        <strain evidence="6 7">NPDC049639</strain>
    </source>
</reference>
<evidence type="ECO:0000259" key="5">
    <source>
        <dbReference type="Pfam" id="PF03088"/>
    </source>
</evidence>
<proteinExistence type="inferred from homology"/>
<dbReference type="Pfam" id="PF03088">
    <property type="entry name" value="Str_synth"/>
    <property type="match status" value="1"/>
</dbReference>
<sequence>MSRAKIAPVSWHPARATERARQKESRVPLPELRLVDVGGEGPEDVLVGGDGSVWTGTADGAVRRISFADDGSPRVEVVAKTGGRPLGLEWLPDGRLLVCDAERGLLAVDPRDGAVVVLTAEVAQKPLTLCNNAAVAGDGRVWFTDSSDHHGLTDWRAEIFEHSGTGRLLCREASGDGVALVAAHLEFANGVALAPDGSAVFFAETGSYRISKVWLTGPSAGIQEVVLDNLPGFPDNISTGTDGLIWIGMAGARERLVDALAPAPPWVRKLAWATPEFLQPQAKPIAWVMAFDPADGRVVHDLQASRPGFGMSTGVREWNGTVWLGSLTGTTIASFRLPR</sequence>